<reference evidence="2 3" key="1">
    <citation type="journal article" date="2014" name="Genome Announc.">
        <title>Draft Genome Sequences of Marine Flavobacterium Algibacter lectus Strains SS8 and NR4.</title>
        <authorList>
            <person name="Takatani N."/>
            <person name="Nakanishi M."/>
            <person name="Meirelles P."/>
            <person name="Mino S."/>
            <person name="Suda W."/>
            <person name="Oshima K."/>
            <person name="Hattori M."/>
            <person name="Ohkuma M."/>
            <person name="Hosokawa M."/>
            <person name="Miyashita K."/>
            <person name="Thompson F.L."/>
            <person name="Niwa A."/>
            <person name="Sawabe T."/>
            <person name="Sawabe T."/>
        </authorList>
    </citation>
    <scope>NUCLEOTIDE SEQUENCE [LARGE SCALE GENOMIC DNA]</scope>
    <source>
        <strain evidence="3">JCM19274</strain>
    </source>
</reference>
<dbReference type="Pfam" id="PF16670">
    <property type="entry name" value="PI-PLC-C1"/>
    <property type="match status" value="1"/>
</dbReference>
<organism evidence="2 3">
    <name type="scientific">Algibacter lectus</name>
    <dbReference type="NCBI Taxonomy" id="221126"/>
    <lineage>
        <taxon>Bacteria</taxon>
        <taxon>Pseudomonadati</taxon>
        <taxon>Bacteroidota</taxon>
        <taxon>Flavobacteriia</taxon>
        <taxon>Flavobacteriales</taxon>
        <taxon>Flavobacteriaceae</taxon>
        <taxon>Algibacter</taxon>
    </lineage>
</organism>
<evidence type="ECO:0000313" key="2">
    <source>
        <dbReference type="EMBL" id="GAL77466.1"/>
    </source>
</evidence>
<dbReference type="GO" id="GO:0008081">
    <property type="term" value="F:phosphoric diester hydrolase activity"/>
    <property type="evidence" value="ECO:0007669"/>
    <property type="project" value="InterPro"/>
</dbReference>
<accession>A0A090WKD4</accession>
<evidence type="ECO:0000313" key="3">
    <source>
        <dbReference type="Proteomes" id="UP000029643"/>
    </source>
</evidence>
<dbReference type="EMBL" id="BBNU01000001">
    <property type="protein sequence ID" value="GAL77466.1"/>
    <property type="molecule type" value="Genomic_DNA"/>
</dbReference>
<dbReference type="STRING" id="221126.SAMN04489722_102378"/>
<feature type="chain" id="PRO_5001868318" description="Calcium-dependent phosphoinositide phospholipase C" evidence="1">
    <location>
        <begin position="19"/>
        <end position="351"/>
    </location>
</feature>
<dbReference type="SUPFAM" id="SSF51695">
    <property type="entry name" value="PLC-like phosphodiesterases"/>
    <property type="match status" value="1"/>
</dbReference>
<protein>
    <recommendedName>
        <fullName evidence="4">Calcium-dependent phosphoinositide phospholipase C</fullName>
    </recommendedName>
</protein>
<dbReference type="Proteomes" id="UP000029643">
    <property type="component" value="Unassembled WGS sequence"/>
</dbReference>
<comment type="caution">
    <text evidence="2">The sequence shown here is derived from an EMBL/GenBank/DDBJ whole genome shotgun (WGS) entry which is preliminary data.</text>
</comment>
<proteinExistence type="predicted"/>
<dbReference type="RefSeq" id="WP_042494872.1">
    <property type="nucleotide sequence ID" value="NZ_BBNU01000001.1"/>
</dbReference>
<evidence type="ECO:0000256" key="1">
    <source>
        <dbReference type="SAM" id="SignalP"/>
    </source>
</evidence>
<dbReference type="AlphaFoldDB" id="A0A090WKD4"/>
<keyword evidence="1" id="KW-0732">Signal</keyword>
<sequence>MKHYNTLLLLFFSFNLFAQNDALHINQIQVIGSHNSYKKAIEDKLYTFLESQSDKMKSLQYDHISIPEQLDLGLRNLEIDVYLDTEGGKFANPKGLQFAEAQEDFDPNKDMIKPGFKVLHMPDIDFRSHYNTLEACLMAIKSWSDTNPTHEPVFITLEAKDGDTNRFGTTPEAFTEAGFEKLDDALIAGLGRDKLITPDDVRGEHATLEEAVLNNNWPTLKASRGKFLFILDDAKAKRALYIKNHPSLKERVLFVNAEPGTPEAATLIINNPENETISGLVSKGYIIRTRADAGTKEARANDDKHFEDAKKSGAQIITTDYYLPSRFFQSDYHISFEGKTYVRENPISSRQ</sequence>
<dbReference type="InterPro" id="IPR017946">
    <property type="entry name" value="PLC-like_Pdiesterase_TIM-brl"/>
</dbReference>
<dbReference type="CDD" id="cd08589">
    <property type="entry name" value="PI-PLCc_SaPLC1_like"/>
    <property type="match status" value="1"/>
</dbReference>
<feature type="signal peptide" evidence="1">
    <location>
        <begin position="1"/>
        <end position="18"/>
    </location>
</feature>
<gene>
    <name evidence="2" type="ORF">JCM19274_5179</name>
</gene>
<name>A0A090WKD4_9FLAO</name>
<dbReference type="InterPro" id="IPR032075">
    <property type="entry name" value="PI-PLC-C1"/>
</dbReference>
<dbReference type="GO" id="GO:0006629">
    <property type="term" value="P:lipid metabolic process"/>
    <property type="evidence" value="ECO:0007669"/>
    <property type="project" value="InterPro"/>
</dbReference>
<evidence type="ECO:0008006" key="4">
    <source>
        <dbReference type="Google" id="ProtNLM"/>
    </source>
</evidence>
<dbReference type="Gene3D" id="3.20.20.190">
    <property type="entry name" value="Phosphatidylinositol (PI) phosphodiesterase"/>
    <property type="match status" value="1"/>
</dbReference>